<keyword evidence="2" id="KW-0539">Nucleus</keyword>
<evidence type="ECO:0000259" key="3">
    <source>
        <dbReference type="SMART" id="SM01255"/>
    </source>
</evidence>
<sequence>MDEIYAAFHLSGGDFNDKALMSPDNLMMISDMYSTSYHNNLIHIPDQDHHGVYSLLGVSHNNNDTIARGFQSSGTSEAALITRQIQRGSLGNSNEVEDEGYPLIKAQIASHPSYPKLLNAYIDCRKVGAPAEVASVLDEIRHENFCKRSIATLPFGVDPELDEFMETYCEILRKYKAEMSRPFDEATSFLSKIEAQLGNLCKGTTNLSYNTIFTL</sequence>
<evidence type="ECO:0000313" key="5">
    <source>
        <dbReference type="EMBL" id="GAA0167809.1"/>
    </source>
</evidence>
<dbReference type="Pfam" id="PF03790">
    <property type="entry name" value="KNOX1"/>
    <property type="match status" value="1"/>
</dbReference>
<keyword evidence="5" id="KW-0371">Homeobox</keyword>
<comment type="subcellular location">
    <subcellularLocation>
        <location evidence="1">Nucleus</location>
    </subcellularLocation>
</comment>
<evidence type="ECO:0000256" key="1">
    <source>
        <dbReference type="ARBA" id="ARBA00004123"/>
    </source>
</evidence>
<proteinExistence type="predicted"/>
<feature type="domain" description="KNOX2" evidence="4">
    <location>
        <begin position="151"/>
        <end position="202"/>
    </location>
</feature>
<dbReference type="PANTHER" id="PTHR48452:SF1">
    <property type="entry name" value="FUSED COMPOUND LEAF 1"/>
    <property type="match status" value="1"/>
</dbReference>
<accession>A0AAV3QUP1</accession>
<keyword evidence="6" id="KW-1185">Reference proteome</keyword>
<dbReference type="InterPro" id="IPR005541">
    <property type="entry name" value="KNOX2"/>
</dbReference>
<protein>
    <submittedName>
        <fullName evidence="5">Homeodomain transcription factor</fullName>
    </submittedName>
</protein>
<dbReference type="PANTHER" id="PTHR48452">
    <property type="entry name" value="FUSED COMPOUND LEAF 1"/>
    <property type="match status" value="1"/>
</dbReference>
<name>A0AAV3QUP1_LITER</name>
<dbReference type="SMART" id="SM01256">
    <property type="entry name" value="KNOX2"/>
    <property type="match status" value="1"/>
</dbReference>
<dbReference type="Pfam" id="PF03791">
    <property type="entry name" value="KNOX2"/>
    <property type="match status" value="1"/>
</dbReference>
<keyword evidence="5" id="KW-0238">DNA-binding</keyword>
<dbReference type="GO" id="GO:0003677">
    <property type="term" value="F:DNA binding"/>
    <property type="evidence" value="ECO:0007669"/>
    <property type="project" value="UniProtKB-KW"/>
</dbReference>
<dbReference type="Proteomes" id="UP001454036">
    <property type="component" value="Unassembled WGS sequence"/>
</dbReference>
<reference evidence="5 6" key="1">
    <citation type="submission" date="2024-01" db="EMBL/GenBank/DDBJ databases">
        <title>The complete chloroplast genome sequence of Lithospermum erythrorhizon: insights into the phylogenetic relationship among Boraginaceae species and the maternal lineages of purple gromwells.</title>
        <authorList>
            <person name="Okada T."/>
            <person name="Watanabe K."/>
        </authorList>
    </citation>
    <scope>NUCLEOTIDE SEQUENCE [LARGE SCALE GENOMIC DNA]</scope>
</reference>
<gene>
    <name evidence="5" type="ORF">LIER_22658</name>
</gene>
<dbReference type="GO" id="GO:0005634">
    <property type="term" value="C:nucleus"/>
    <property type="evidence" value="ECO:0007669"/>
    <property type="project" value="UniProtKB-SubCell"/>
</dbReference>
<dbReference type="AlphaFoldDB" id="A0AAV3QUP1"/>
<evidence type="ECO:0000256" key="2">
    <source>
        <dbReference type="ARBA" id="ARBA00023242"/>
    </source>
</evidence>
<feature type="domain" description="KNOX1" evidence="3">
    <location>
        <begin position="102"/>
        <end position="146"/>
    </location>
</feature>
<dbReference type="InterPro" id="IPR005540">
    <property type="entry name" value="KNOX1"/>
</dbReference>
<organism evidence="5 6">
    <name type="scientific">Lithospermum erythrorhizon</name>
    <name type="common">Purple gromwell</name>
    <name type="synonym">Lithospermum officinale var. erythrorhizon</name>
    <dbReference type="NCBI Taxonomy" id="34254"/>
    <lineage>
        <taxon>Eukaryota</taxon>
        <taxon>Viridiplantae</taxon>
        <taxon>Streptophyta</taxon>
        <taxon>Embryophyta</taxon>
        <taxon>Tracheophyta</taxon>
        <taxon>Spermatophyta</taxon>
        <taxon>Magnoliopsida</taxon>
        <taxon>eudicotyledons</taxon>
        <taxon>Gunneridae</taxon>
        <taxon>Pentapetalae</taxon>
        <taxon>asterids</taxon>
        <taxon>lamiids</taxon>
        <taxon>Boraginales</taxon>
        <taxon>Boraginaceae</taxon>
        <taxon>Boraginoideae</taxon>
        <taxon>Lithospermeae</taxon>
        <taxon>Lithospermum</taxon>
    </lineage>
</organism>
<comment type="caution">
    <text evidence="5">The sequence shown here is derived from an EMBL/GenBank/DDBJ whole genome shotgun (WGS) entry which is preliminary data.</text>
</comment>
<dbReference type="EMBL" id="BAABME010006237">
    <property type="protein sequence ID" value="GAA0167809.1"/>
    <property type="molecule type" value="Genomic_DNA"/>
</dbReference>
<evidence type="ECO:0000259" key="4">
    <source>
        <dbReference type="SMART" id="SM01256"/>
    </source>
</evidence>
<dbReference type="SMART" id="SM01255">
    <property type="entry name" value="KNOX1"/>
    <property type="match status" value="1"/>
</dbReference>
<evidence type="ECO:0000313" key="6">
    <source>
        <dbReference type="Proteomes" id="UP001454036"/>
    </source>
</evidence>